<gene>
    <name evidence="3" type="ORF">EST38_g7482</name>
</gene>
<evidence type="ECO:0000313" key="4">
    <source>
        <dbReference type="Proteomes" id="UP000290288"/>
    </source>
</evidence>
<dbReference type="STRING" id="2316362.A0A4Q2DGT7"/>
<dbReference type="Proteomes" id="UP000290288">
    <property type="component" value="Unassembled WGS sequence"/>
</dbReference>
<sequence>MERTATDALNRTLSLFPLHSAPNSVPQTPYPPRNHVELSTNSFDYDNNNSFDHENDLLPASLSSSQPRKRAPKVKASDSVKEALGLLRNAGVAPLEMLLMILENGTDEFTHYRNAFFQDRNHERIRTLLDMIQSHKGSKAMFVDWLTEPAVELVSRKVFNEMEAAKPLLRMEMKDISSEYIETWSIESIMGRISREATPTWSHILRVATSPRYPTKGAVEDEDDIEGLEEGAQENEGRNRPLVSILPFPILSVVANNSQARQIIASQVHYLRSHFSCKVQVGIGIISWAMGASRQLIGILHQSGLTRCFTSNLNAVEMMGERGIEQARTIAEGPHCLAYDNINISTSNFVEQTANTKAKVQSGTFPVIYKLPPWVKKESMLLKPVLEARQSAPDLQIKDLRPTPESLAAYRHQTAVNIVRILLNFTTGFPDTYTKDKKLQHLIRRCLPEGHRTEYYPLGVAPIDESSTHGNLLVHDQVYLQQLQKSVEELVEYLIVTINDQLTNSRVRSCQGMRKGDDGPWHSRQVFELAPALFHLVLNLVWILKEVHYGTIHEVGSLAQLFTVLDKTRLAGAKPDFHTLHTALMQILAGVILNAWEAECGHDDLASFAHSNPTPEQLLEIANRIIRNHATPTTSTTPAFKEPRGTRTAPTSFTAAARPESDNRDIVRENIIRLTRDLLLVTELVSAIKDGDFGRVEDVLPELVFIFRGAGSNNYAMEILHLIHNFKYVWNEGLANAIRDMAIVNISGLPGHAMGIDLNIEHLIRYLKSLFAAKGIYSNWDRCTHISAAINNILILKRQITWSLNISYQGSTHTKADSSILVKRVQAKAKEMNLHLTVPGRRDAAVRPDLRAVGFQKVQSGSLATFNAKRRAIVSGVCTQPVEEVDEISAPDFEGTPEDSIADALSVL</sequence>
<dbReference type="InterPro" id="IPR046496">
    <property type="entry name" value="DUF6589"/>
</dbReference>
<dbReference type="Pfam" id="PF20231">
    <property type="entry name" value="DUF6589"/>
    <property type="match status" value="1"/>
</dbReference>
<proteinExistence type="predicted"/>
<organism evidence="3 4">
    <name type="scientific">Candolleomyces aberdarensis</name>
    <dbReference type="NCBI Taxonomy" id="2316362"/>
    <lineage>
        <taxon>Eukaryota</taxon>
        <taxon>Fungi</taxon>
        <taxon>Dikarya</taxon>
        <taxon>Basidiomycota</taxon>
        <taxon>Agaricomycotina</taxon>
        <taxon>Agaricomycetes</taxon>
        <taxon>Agaricomycetidae</taxon>
        <taxon>Agaricales</taxon>
        <taxon>Agaricineae</taxon>
        <taxon>Psathyrellaceae</taxon>
        <taxon>Candolleomyces</taxon>
    </lineage>
</organism>
<feature type="domain" description="DUF6589" evidence="2">
    <location>
        <begin position="391"/>
        <end position="813"/>
    </location>
</feature>
<name>A0A4Q2DGT7_9AGAR</name>
<evidence type="ECO:0000256" key="1">
    <source>
        <dbReference type="SAM" id="MobiDB-lite"/>
    </source>
</evidence>
<dbReference type="AlphaFoldDB" id="A0A4Q2DGT7"/>
<reference evidence="3 4" key="1">
    <citation type="submission" date="2019-01" db="EMBL/GenBank/DDBJ databases">
        <title>Draft genome sequence of Psathyrella aberdarensis IHI B618.</title>
        <authorList>
            <person name="Buettner E."/>
            <person name="Kellner H."/>
        </authorList>
    </citation>
    <scope>NUCLEOTIDE SEQUENCE [LARGE SCALE GENOMIC DNA]</scope>
    <source>
        <strain evidence="3 4">IHI B618</strain>
    </source>
</reference>
<keyword evidence="4" id="KW-1185">Reference proteome</keyword>
<dbReference type="OrthoDB" id="3040861at2759"/>
<accession>A0A4Q2DGT7</accession>
<comment type="caution">
    <text evidence="3">The sequence shown here is derived from an EMBL/GenBank/DDBJ whole genome shotgun (WGS) entry which is preliminary data.</text>
</comment>
<evidence type="ECO:0000259" key="2">
    <source>
        <dbReference type="Pfam" id="PF20231"/>
    </source>
</evidence>
<feature type="region of interest" description="Disordered" evidence="1">
    <location>
        <begin position="18"/>
        <end position="76"/>
    </location>
</feature>
<protein>
    <recommendedName>
        <fullName evidence="2">DUF6589 domain-containing protein</fullName>
    </recommendedName>
</protein>
<evidence type="ECO:0000313" key="3">
    <source>
        <dbReference type="EMBL" id="RXW18372.1"/>
    </source>
</evidence>
<dbReference type="EMBL" id="SDEE01000270">
    <property type="protein sequence ID" value="RXW18372.1"/>
    <property type="molecule type" value="Genomic_DNA"/>
</dbReference>
<feature type="compositionally biased region" description="Low complexity" evidence="1">
    <location>
        <begin position="41"/>
        <end position="50"/>
    </location>
</feature>